<dbReference type="EMBL" id="JBIYSL010000001">
    <property type="protein sequence ID" value="MFK0521660.1"/>
    <property type="molecule type" value="Genomic_DNA"/>
</dbReference>
<feature type="coiled-coil region" evidence="1">
    <location>
        <begin position="68"/>
        <end position="95"/>
    </location>
</feature>
<accession>A0ABW8HPU1</accession>
<organism evidence="3 4">
    <name type="scientific">Paenibacillus illinoisensis</name>
    <dbReference type="NCBI Taxonomy" id="59845"/>
    <lineage>
        <taxon>Bacteria</taxon>
        <taxon>Bacillati</taxon>
        <taxon>Bacillota</taxon>
        <taxon>Bacilli</taxon>
        <taxon>Bacillales</taxon>
        <taxon>Paenibacillaceae</taxon>
        <taxon>Paenibacillus</taxon>
    </lineage>
</organism>
<proteinExistence type="predicted"/>
<evidence type="ECO:0000313" key="3">
    <source>
        <dbReference type="EMBL" id="MFK0521660.1"/>
    </source>
</evidence>
<keyword evidence="2" id="KW-0472">Membrane</keyword>
<evidence type="ECO:0000256" key="2">
    <source>
        <dbReference type="SAM" id="Phobius"/>
    </source>
</evidence>
<keyword evidence="4" id="KW-1185">Reference proteome</keyword>
<keyword evidence="2" id="KW-1133">Transmembrane helix</keyword>
<reference evidence="3 4" key="1">
    <citation type="submission" date="2024-11" db="EMBL/GenBank/DDBJ databases">
        <title>Identification and Characterization of a Novel Fosfomycin Bacillithiol Transferase FosB8 in Paenibacillus illinoisensis.</title>
        <authorList>
            <person name="Lu W."/>
        </authorList>
    </citation>
    <scope>NUCLEOTIDE SEQUENCE [LARGE SCALE GENOMIC DNA]</scope>
    <source>
        <strain evidence="3 4">WP77</strain>
    </source>
</reference>
<gene>
    <name evidence="3" type="ORF">ACINKY_05555</name>
</gene>
<protein>
    <recommendedName>
        <fullName evidence="5">Methyl-accepting chemotaxis protein</fullName>
    </recommendedName>
</protein>
<name>A0ABW8HPU1_9BACL</name>
<comment type="caution">
    <text evidence="3">The sequence shown here is derived from an EMBL/GenBank/DDBJ whole genome shotgun (WGS) entry which is preliminary data.</text>
</comment>
<feature type="transmembrane region" description="Helical" evidence="2">
    <location>
        <begin position="15"/>
        <end position="35"/>
    </location>
</feature>
<dbReference type="Proteomes" id="UP001618531">
    <property type="component" value="Unassembled WGS sequence"/>
</dbReference>
<evidence type="ECO:0008006" key="5">
    <source>
        <dbReference type="Google" id="ProtNLM"/>
    </source>
</evidence>
<sequence>MRQTRKIKMDLRLKLYLIILVPLLAMGGLIIWTTIESSENASVMTIQHKNQQLAVNTASLLGQESELIKTLSSTASEESDEYKSLRDELVKVRLQSGALYVYMYNKTPDG</sequence>
<dbReference type="RefSeq" id="WP_402871996.1">
    <property type="nucleotide sequence ID" value="NZ_JBIYSL010000001.1"/>
</dbReference>
<evidence type="ECO:0000313" key="4">
    <source>
        <dbReference type="Proteomes" id="UP001618531"/>
    </source>
</evidence>
<keyword evidence="1" id="KW-0175">Coiled coil</keyword>
<keyword evidence="2" id="KW-0812">Transmembrane</keyword>
<evidence type="ECO:0000256" key="1">
    <source>
        <dbReference type="SAM" id="Coils"/>
    </source>
</evidence>